<evidence type="ECO:0000256" key="2">
    <source>
        <dbReference type="SAM" id="Phobius"/>
    </source>
</evidence>
<protein>
    <submittedName>
        <fullName evidence="3">DMSO/TMAO reductase YedYZ, heme-binding membrane subunit</fullName>
    </submittedName>
</protein>
<evidence type="ECO:0000313" key="4">
    <source>
        <dbReference type="Proteomes" id="UP000198280"/>
    </source>
</evidence>
<feature type="transmembrane region" description="Helical" evidence="2">
    <location>
        <begin position="201"/>
        <end position="219"/>
    </location>
</feature>
<feature type="transmembrane region" description="Helical" evidence="2">
    <location>
        <begin position="139"/>
        <end position="159"/>
    </location>
</feature>
<feature type="compositionally biased region" description="Basic and acidic residues" evidence="1">
    <location>
        <begin position="240"/>
        <end position="249"/>
    </location>
</feature>
<dbReference type="AlphaFoldDB" id="A0A239LCN1"/>
<sequence>MRTNRQSPDGRRTPPIPASDILSGALRAARSPRAWAIAGTAAALLVLAVTAGPYLRAFLDFGAGVLTLVSLSCTVIWGLVSTDTVFLGPRERLLTQGIHRGLGVAAIGFLILHVTTKIVEVRVTTAGAFLPLGVTGRDGLIALGVLAAYLMILAAATGAMRSVFAANRHPVRWRILHSTAYASWCMALIHGLQSGRSAKSWIIVAYGICLVGVAIGLIYRLRRTRGEALFPETRERSASFRKLGGERAASRGGSGGRRRAVPREETGPSLASAYSQPLPPLPNFPTAQQYTAVAPPVPDRTLGLDPAAATMQMPPVPAEPQAAYPQQQQVPYQQQPQQTGWDGTPAWGTPVQGGAQDVDPLGADRLQPIAWQQSTPGPYEGQR</sequence>
<dbReference type="OrthoDB" id="4282511at2"/>
<keyword evidence="2" id="KW-0472">Membrane</keyword>
<feature type="compositionally biased region" description="Low complexity" evidence="1">
    <location>
        <begin position="319"/>
        <end position="338"/>
    </location>
</feature>
<reference evidence="3 4" key="1">
    <citation type="submission" date="2017-06" db="EMBL/GenBank/DDBJ databases">
        <authorList>
            <person name="Kim H.J."/>
            <person name="Triplett B.A."/>
        </authorList>
    </citation>
    <scope>NUCLEOTIDE SEQUENCE [LARGE SCALE GENOMIC DNA]</scope>
    <source>
        <strain evidence="3 4">CGMCC 4.1858</strain>
    </source>
</reference>
<feature type="transmembrane region" description="Helical" evidence="2">
    <location>
        <begin position="34"/>
        <end position="55"/>
    </location>
</feature>
<dbReference type="Proteomes" id="UP000198280">
    <property type="component" value="Unassembled WGS sequence"/>
</dbReference>
<feature type="region of interest" description="Disordered" evidence="1">
    <location>
        <begin position="310"/>
        <end position="383"/>
    </location>
</feature>
<feature type="transmembrane region" description="Helical" evidence="2">
    <location>
        <begin position="101"/>
        <end position="119"/>
    </location>
</feature>
<organism evidence="3 4">
    <name type="scientific">Actinacidiphila glaucinigra</name>
    <dbReference type="NCBI Taxonomy" id="235986"/>
    <lineage>
        <taxon>Bacteria</taxon>
        <taxon>Bacillati</taxon>
        <taxon>Actinomycetota</taxon>
        <taxon>Actinomycetes</taxon>
        <taxon>Kitasatosporales</taxon>
        <taxon>Streptomycetaceae</taxon>
        <taxon>Actinacidiphila</taxon>
    </lineage>
</organism>
<proteinExistence type="predicted"/>
<accession>A0A239LCN1</accession>
<keyword evidence="2" id="KW-0812">Transmembrane</keyword>
<dbReference type="EMBL" id="FZOF01000019">
    <property type="protein sequence ID" value="SNT27712.1"/>
    <property type="molecule type" value="Genomic_DNA"/>
</dbReference>
<keyword evidence="4" id="KW-1185">Reference proteome</keyword>
<gene>
    <name evidence="3" type="ORF">SAMN05216252_11926</name>
</gene>
<name>A0A239LCN1_9ACTN</name>
<feature type="transmembrane region" description="Helical" evidence="2">
    <location>
        <begin position="61"/>
        <end position="80"/>
    </location>
</feature>
<feature type="transmembrane region" description="Helical" evidence="2">
    <location>
        <begin position="171"/>
        <end position="189"/>
    </location>
</feature>
<evidence type="ECO:0000313" key="3">
    <source>
        <dbReference type="EMBL" id="SNT27712.1"/>
    </source>
</evidence>
<evidence type="ECO:0000256" key="1">
    <source>
        <dbReference type="SAM" id="MobiDB-lite"/>
    </source>
</evidence>
<keyword evidence="2" id="KW-1133">Transmembrane helix</keyword>
<feature type="region of interest" description="Disordered" evidence="1">
    <location>
        <begin position="240"/>
        <end position="287"/>
    </location>
</feature>
<dbReference type="RefSeq" id="WP_089226889.1">
    <property type="nucleotide sequence ID" value="NZ_FZOF01000019.1"/>
</dbReference>